<evidence type="ECO:0000313" key="13">
    <source>
        <dbReference type="Proteomes" id="UP000221394"/>
    </source>
</evidence>
<evidence type="ECO:0000256" key="6">
    <source>
        <dbReference type="ARBA" id="ARBA00022777"/>
    </source>
</evidence>
<evidence type="ECO:0000313" key="12">
    <source>
        <dbReference type="EMBL" id="PFG36980.1"/>
    </source>
</evidence>
<keyword evidence="4" id="KW-0808">Transferase</keyword>
<keyword evidence="10" id="KW-1133">Transmembrane helix</keyword>
<dbReference type="GO" id="GO:0005524">
    <property type="term" value="F:ATP binding"/>
    <property type="evidence" value="ECO:0007669"/>
    <property type="project" value="UniProtKB-KW"/>
</dbReference>
<keyword evidence="10" id="KW-0812">Transmembrane</keyword>
<dbReference type="InterPro" id="IPR036890">
    <property type="entry name" value="HATPase_C_sf"/>
</dbReference>
<organism evidence="12 13">
    <name type="scientific">Flavimobilis soli</name>
    <dbReference type="NCBI Taxonomy" id="442709"/>
    <lineage>
        <taxon>Bacteria</taxon>
        <taxon>Bacillati</taxon>
        <taxon>Actinomycetota</taxon>
        <taxon>Actinomycetes</taxon>
        <taxon>Micrococcales</taxon>
        <taxon>Jonesiaceae</taxon>
        <taxon>Flavimobilis</taxon>
    </lineage>
</organism>
<dbReference type="SUPFAM" id="SSF55874">
    <property type="entry name" value="ATPase domain of HSP90 chaperone/DNA topoisomerase II/histidine kinase"/>
    <property type="match status" value="1"/>
</dbReference>
<dbReference type="AlphaFoldDB" id="A0A2A9EFI0"/>
<evidence type="ECO:0000256" key="7">
    <source>
        <dbReference type="ARBA" id="ARBA00022840"/>
    </source>
</evidence>
<feature type="transmembrane region" description="Helical" evidence="10">
    <location>
        <begin position="118"/>
        <end position="135"/>
    </location>
</feature>
<evidence type="ECO:0000256" key="1">
    <source>
        <dbReference type="ARBA" id="ARBA00000085"/>
    </source>
</evidence>
<name>A0A2A9EFI0_9MICO</name>
<reference evidence="12 13" key="1">
    <citation type="submission" date="2017-10" db="EMBL/GenBank/DDBJ databases">
        <title>Sequencing the genomes of 1000 actinobacteria strains.</title>
        <authorList>
            <person name="Klenk H.-P."/>
        </authorList>
    </citation>
    <scope>NUCLEOTIDE SEQUENCE [LARGE SCALE GENOMIC DNA]</scope>
    <source>
        <strain evidence="12 13">DSM 21574</strain>
    </source>
</reference>
<feature type="domain" description="Signal transduction histidine kinase subgroup 3 dimerisation and phosphoacceptor" evidence="11">
    <location>
        <begin position="198"/>
        <end position="264"/>
    </location>
</feature>
<dbReference type="PANTHER" id="PTHR24421:SF10">
    <property type="entry name" value="NITRATE_NITRITE SENSOR PROTEIN NARQ"/>
    <property type="match status" value="1"/>
</dbReference>
<dbReference type="GO" id="GO:0000155">
    <property type="term" value="F:phosphorelay sensor kinase activity"/>
    <property type="evidence" value="ECO:0007669"/>
    <property type="project" value="InterPro"/>
</dbReference>
<dbReference type="OrthoDB" id="227596at2"/>
<feature type="transmembrane region" description="Helical" evidence="10">
    <location>
        <begin position="82"/>
        <end position="106"/>
    </location>
</feature>
<evidence type="ECO:0000256" key="9">
    <source>
        <dbReference type="SAM" id="MobiDB-lite"/>
    </source>
</evidence>
<feature type="region of interest" description="Disordered" evidence="9">
    <location>
        <begin position="364"/>
        <end position="386"/>
    </location>
</feature>
<comment type="catalytic activity">
    <reaction evidence="1">
        <text>ATP + protein L-histidine = ADP + protein N-phospho-L-histidine.</text>
        <dbReference type="EC" id="2.7.13.3"/>
    </reaction>
</comment>
<keyword evidence="10" id="KW-0472">Membrane</keyword>
<feature type="transmembrane region" description="Helical" evidence="10">
    <location>
        <begin position="147"/>
        <end position="168"/>
    </location>
</feature>
<evidence type="ECO:0000256" key="5">
    <source>
        <dbReference type="ARBA" id="ARBA00022741"/>
    </source>
</evidence>
<feature type="transmembrane region" description="Helical" evidence="10">
    <location>
        <begin position="60"/>
        <end position="76"/>
    </location>
</feature>
<sequence>MSPVPPAVAATSDPESRRAVFLPAPLTTWQETWRWLVTVTASLLLLVAGSTDAAFAGRSLGLDVLLGVVAFGAFAVRRRWPLLAGAVACLAGSFSMTGVPPSLVVLMSVATRRRWREIAALGVGWVSLSVVYDRMTPDMTPTVPWWALMIVTLLVYGIVVAVGSYVGARRELVATLRTRAETAEREQAARVDQARAEERTRIAREMHDVLAHRISLVAMHSGALAYRTDLGREETAQTAAIIRDNANLALKELREVLGVLRDPSASSSSSAPERPQPRLGDIHELITAARSAGTTVALDIPAEVEEALPGLSGAVSRAAYRIVQEALTNTRKHAPGMPVDVSVGRTTSPDGTDRLTIEVLNALPAARPSGKRGPNDGPPSSGLGLTGLAERASLAGGELHHGPDRSGRYVVSAWLPWS</sequence>
<keyword evidence="5" id="KW-0547">Nucleotide-binding</keyword>
<dbReference type="RefSeq" id="WP_098458094.1">
    <property type="nucleotide sequence ID" value="NZ_PDJH01000001.1"/>
</dbReference>
<keyword evidence="6 12" id="KW-0418">Kinase</keyword>
<dbReference type="Gene3D" id="3.30.565.10">
    <property type="entry name" value="Histidine kinase-like ATPase, C-terminal domain"/>
    <property type="match status" value="1"/>
</dbReference>
<protein>
    <recommendedName>
        <fullName evidence="2">histidine kinase</fullName>
        <ecNumber evidence="2">2.7.13.3</ecNumber>
    </recommendedName>
</protein>
<dbReference type="GO" id="GO:0046983">
    <property type="term" value="F:protein dimerization activity"/>
    <property type="evidence" value="ECO:0007669"/>
    <property type="project" value="InterPro"/>
</dbReference>
<comment type="caution">
    <text evidence="12">The sequence shown here is derived from an EMBL/GenBank/DDBJ whole genome shotgun (WGS) entry which is preliminary data.</text>
</comment>
<evidence type="ECO:0000256" key="2">
    <source>
        <dbReference type="ARBA" id="ARBA00012438"/>
    </source>
</evidence>
<evidence type="ECO:0000256" key="3">
    <source>
        <dbReference type="ARBA" id="ARBA00022553"/>
    </source>
</evidence>
<evidence type="ECO:0000256" key="8">
    <source>
        <dbReference type="ARBA" id="ARBA00023012"/>
    </source>
</evidence>
<accession>A0A2A9EFI0</accession>
<evidence type="ECO:0000256" key="4">
    <source>
        <dbReference type="ARBA" id="ARBA00022679"/>
    </source>
</evidence>
<evidence type="ECO:0000259" key="11">
    <source>
        <dbReference type="Pfam" id="PF07730"/>
    </source>
</evidence>
<dbReference type="EC" id="2.7.13.3" evidence="2"/>
<keyword evidence="8" id="KW-0902">Two-component regulatory system</keyword>
<dbReference type="Gene3D" id="1.20.5.1930">
    <property type="match status" value="1"/>
</dbReference>
<dbReference type="EMBL" id="PDJH01000001">
    <property type="protein sequence ID" value="PFG36980.1"/>
    <property type="molecule type" value="Genomic_DNA"/>
</dbReference>
<dbReference type="PANTHER" id="PTHR24421">
    <property type="entry name" value="NITRATE/NITRITE SENSOR PROTEIN NARX-RELATED"/>
    <property type="match status" value="1"/>
</dbReference>
<dbReference type="Pfam" id="PF07730">
    <property type="entry name" value="HisKA_3"/>
    <property type="match status" value="1"/>
</dbReference>
<keyword evidence="7" id="KW-0067">ATP-binding</keyword>
<dbReference type="GO" id="GO:0016020">
    <property type="term" value="C:membrane"/>
    <property type="evidence" value="ECO:0007669"/>
    <property type="project" value="InterPro"/>
</dbReference>
<evidence type="ECO:0000256" key="10">
    <source>
        <dbReference type="SAM" id="Phobius"/>
    </source>
</evidence>
<dbReference type="Proteomes" id="UP000221394">
    <property type="component" value="Unassembled WGS sequence"/>
</dbReference>
<dbReference type="CDD" id="cd16917">
    <property type="entry name" value="HATPase_UhpB-NarQ-NarX-like"/>
    <property type="match status" value="1"/>
</dbReference>
<dbReference type="InterPro" id="IPR011712">
    <property type="entry name" value="Sig_transdc_His_kin_sub3_dim/P"/>
</dbReference>
<keyword evidence="3" id="KW-0597">Phosphoprotein</keyword>
<gene>
    <name evidence="12" type="ORF">ATL41_1724</name>
</gene>
<keyword evidence="13" id="KW-1185">Reference proteome</keyword>
<dbReference type="InterPro" id="IPR050482">
    <property type="entry name" value="Sensor_HK_TwoCompSys"/>
</dbReference>
<feature type="region of interest" description="Disordered" evidence="9">
    <location>
        <begin position="333"/>
        <end position="352"/>
    </location>
</feature>
<proteinExistence type="predicted"/>